<dbReference type="GO" id="GO:1900376">
    <property type="term" value="P:regulation of secondary metabolite biosynthetic process"/>
    <property type="evidence" value="ECO:0007669"/>
    <property type="project" value="TreeGrafter"/>
</dbReference>
<dbReference type="FunFam" id="1.10.10.10:FF:000051">
    <property type="entry name" value="Fur family transcriptional regulator"/>
    <property type="match status" value="1"/>
</dbReference>
<dbReference type="Gene3D" id="1.10.10.10">
    <property type="entry name" value="Winged helix-like DNA-binding domain superfamily/Winged helix DNA-binding domain"/>
    <property type="match status" value="1"/>
</dbReference>
<dbReference type="PANTHER" id="PTHR33202">
    <property type="entry name" value="ZINC UPTAKE REGULATION PROTEIN"/>
    <property type="match status" value="1"/>
</dbReference>
<evidence type="ECO:0000256" key="6">
    <source>
        <dbReference type="ARBA" id="ARBA00023125"/>
    </source>
</evidence>
<comment type="similarity">
    <text evidence="1">Belongs to the Fur family.</text>
</comment>
<comment type="cofactor">
    <cofactor evidence="9">
        <name>Mn(2+)</name>
        <dbReference type="ChEBI" id="CHEBI:29035"/>
    </cofactor>
    <cofactor evidence="9">
        <name>Fe(2+)</name>
        <dbReference type="ChEBI" id="CHEBI:29033"/>
    </cofactor>
    <text evidence="9">Binds 1 Mn(2+) or Fe(2+) ion per subunit.</text>
</comment>
<feature type="binding site" evidence="8">
    <location>
        <position position="140"/>
    </location>
    <ligand>
        <name>Zn(2+)</name>
        <dbReference type="ChEBI" id="CHEBI:29105"/>
    </ligand>
</feature>
<keyword evidence="9" id="KW-0408">Iron</keyword>
<name>A0AAU7VL51_9FIRM</name>
<evidence type="ECO:0000256" key="7">
    <source>
        <dbReference type="ARBA" id="ARBA00023163"/>
    </source>
</evidence>
<evidence type="ECO:0000256" key="1">
    <source>
        <dbReference type="ARBA" id="ARBA00007957"/>
    </source>
</evidence>
<keyword evidence="3 8" id="KW-0479">Metal-binding</keyword>
<dbReference type="Gene3D" id="3.30.1490.190">
    <property type="match status" value="1"/>
</dbReference>
<evidence type="ECO:0000256" key="9">
    <source>
        <dbReference type="PIRSR" id="PIRSR602481-2"/>
    </source>
</evidence>
<dbReference type="EMBL" id="CP158367">
    <property type="protein sequence ID" value="XBX74800.1"/>
    <property type="molecule type" value="Genomic_DNA"/>
</dbReference>
<evidence type="ECO:0000256" key="2">
    <source>
        <dbReference type="ARBA" id="ARBA00022491"/>
    </source>
</evidence>
<keyword evidence="6" id="KW-0238">DNA-binding</keyword>
<dbReference type="RefSeq" id="WP_350343549.1">
    <property type="nucleotide sequence ID" value="NZ_CP158367.1"/>
</dbReference>
<dbReference type="InterPro" id="IPR043135">
    <property type="entry name" value="Fur_C"/>
</dbReference>
<sequence>MGISQRAYSLLESSGYKITNQRQTILEIILKNRQQHMSAEEIHEKANKINPDIGLATVYRALELFEELKILHKLNFGDGRSRYELWEEEHHHHHLICTSCDGVYEVAEDLLEVLEDRIEHKYKFNISGHQLKFYGICHQCQEDCSNEC</sequence>
<feature type="binding site" evidence="9">
    <location>
        <position position="91"/>
    </location>
    <ligand>
        <name>Fe cation</name>
        <dbReference type="ChEBI" id="CHEBI:24875"/>
    </ligand>
</feature>
<evidence type="ECO:0000256" key="8">
    <source>
        <dbReference type="PIRSR" id="PIRSR602481-1"/>
    </source>
</evidence>
<dbReference type="GO" id="GO:0000976">
    <property type="term" value="F:transcription cis-regulatory region binding"/>
    <property type="evidence" value="ECO:0007669"/>
    <property type="project" value="TreeGrafter"/>
</dbReference>
<feature type="binding site" evidence="8">
    <location>
        <position position="137"/>
    </location>
    <ligand>
        <name>Zn(2+)</name>
        <dbReference type="ChEBI" id="CHEBI:29105"/>
    </ligand>
</feature>
<reference evidence="10" key="1">
    <citation type="journal article" date="2013" name="Extremophiles">
        <title>Proteinivorax tanatarense gen. nov., sp. nov., an anaerobic, haloalkaliphilic, proteolytic bacterium isolated from a decaying algal bloom, and proposal of Proteinivoraceae fam. nov.</title>
        <authorList>
            <person name="Kevbrin V."/>
            <person name="Boltyanskaya Y."/>
            <person name="Zhilina T."/>
            <person name="Kolganova T."/>
            <person name="Lavrentjeva E."/>
            <person name="Kuznetsov B."/>
        </authorList>
    </citation>
    <scope>NUCLEOTIDE SEQUENCE</scope>
    <source>
        <strain evidence="10">Z-910T</strain>
    </source>
</reference>
<dbReference type="SUPFAM" id="SSF46785">
    <property type="entry name" value="Winged helix' DNA-binding domain"/>
    <property type="match status" value="1"/>
</dbReference>
<keyword evidence="4 8" id="KW-0862">Zinc</keyword>
<feature type="binding site" evidence="9">
    <location>
        <position position="129"/>
    </location>
    <ligand>
        <name>Fe cation</name>
        <dbReference type="ChEBI" id="CHEBI:24875"/>
    </ligand>
</feature>
<feature type="binding site" evidence="8">
    <location>
        <position position="97"/>
    </location>
    <ligand>
        <name>Zn(2+)</name>
        <dbReference type="ChEBI" id="CHEBI:29105"/>
    </ligand>
</feature>
<proteinExistence type="inferred from homology"/>
<organism evidence="10">
    <name type="scientific">Proteinivorax tanatarense</name>
    <dbReference type="NCBI Taxonomy" id="1260629"/>
    <lineage>
        <taxon>Bacteria</taxon>
        <taxon>Bacillati</taxon>
        <taxon>Bacillota</taxon>
        <taxon>Clostridia</taxon>
        <taxon>Eubacteriales</taxon>
        <taxon>Proteinivoracaceae</taxon>
        <taxon>Proteinivorax</taxon>
    </lineage>
</organism>
<dbReference type="InterPro" id="IPR036388">
    <property type="entry name" value="WH-like_DNA-bd_sf"/>
</dbReference>
<dbReference type="GO" id="GO:0008270">
    <property type="term" value="F:zinc ion binding"/>
    <property type="evidence" value="ECO:0007669"/>
    <property type="project" value="TreeGrafter"/>
</dbReference>
<dbReference type="PANTHER" id="PTHR33202:SF7">
    <property type="entry name" value="FERRIC UPTAKE REGULATION PROTEIN"/>
    <property type="match status" value="1"/>
</dbReference>
<keyword evidence="5" id="KW-0805">Transcription regulation</keyword>
<protein>
    <submittedName>
        <fullName evidence="10">Fur family transcriptional regulator</fullName>
    </submittedName>
</protein>
<keyword evidence="7" id="KW-0804">Transcription</keyword>
<dbReference type="AlphaFoldDB" id="A0AAU7VL51"/>
<feature type="binding site" evidence="8">
    <location>
        <position position="100"/>
    </location>
    <ligand>
        <name>Zn(2+)</name>
        <dbReference type="ChEBI" id="CHEBI:29105"/>
    </ligand>
</feature>
<gene>
    <name evidence="10" type="ORF">PRVXT_002859</name>
</gene>
<evidence type="ECO:0000313" key="10">
    <source>
        <dbReference type="EMBL" id="XBX74800.1"/>
    </source>
</evidence>
<dbReference type="Pfam" id="PF01475">
    <property type="entry name" value="FUR"/>
    <property type="match status" value="1"/>
</dbReference>
<evidence type="ECO:0000256" key="4">
    <source>
        <dbReference type="ARBA" id="ARBA00022833"/>
    </source>
</evidence>
<reference evidence="10" key="2">
    <citation type="submission" date="2024-06" db="EMBL/GenBank/DDBJ databases">
        <authorList>
            <person name="Petrova K.O."/>
            <person name="Toshchakov S.V."/>
            <person name="Boltjanskaja Y.V."/>
            <person name="Kevbrin V."/>
        </authorList>
    </citation>
    <scope>NUCLEOTIDE SEQUENCE</scope>
    <source>
        <strain evidence="10">Z-910T</strain>
    </source>
</reference>
<dbReference type="CDD" id="cd07153">
    <property type="entry name" value="Fur_like"/>
    <property type="match status" value="1"/>
</dbReference>
<evidence type="ECO:0000256" key="3">
    <source>
        <dbReference type="ARBA" id="ARBA00022723"/>
    </source>
</evidence>
<comment type="cofactor">
    <cofactor evidence="8">
        <name>Zn(2+)</name>
        <dbReference type="ChEBI" id="CHEBI:29105"/>
    </cofactor>
    <text evidence="8">Binds 1 zinc ion per subunit.</text>
</comment>
<evidence type="ECO:0000256" key="5">
    <source>
        <dbReference type="ARBA" id="ARBA00023015"/>
    </source>
</evidence>
<dbReference type="GO" id="GO:0045892">
    <property type="term" value="P:negative regulation of DNA-templated transcription"/>
    <property type="evidence" value="ECO:0007669"/>
    <property type="project" value="TreeGrafter"/>
</dbReference>
<keyword evidence="2" id="KW-0678">Repressor</keyword>
<dbReference type="GO" id="GO:0003700">
    <property type="term" value="F:DNA-binding transcription factor activity"/>
    <property type="evidence" value="ECO:0007669"/>
    <property type="project" value="InterPro"/>
</dbReference>
<dbReference type="InterPro" id="IPR002481">
    <property type="entry name" value="FUR"/>
</dbReference>
<accession>A0AAU7VL51</accession>
<dbReference type="InterPro" id="IPR036390">
    <property type="entry name" value="WH_DNA-bd_sf"/>
</dbReference>
<feature type="binding site" evidence="9">
    <location>
        <position position="112"/>
    </location>
    <ligand>
        <name>Fe cation</name>
        <dbReference type="ChEBI" id="CHEBI:24875"/>
    </ligand>
</feature>